<dbReference type="InterPro" id="IPR036661">
    <property type="entry name" value="Luciferase-like_sf"/>
</dbReference>
<evidence type="ECO:0000256" key="1">
    <source>
        <dbReference type="ARBA" id="ARBA00022630"/>
    </source>
</evidence>
<dbReference type="InterPro" id="IPR011251">
    <property type="entry name" value="Luciferase-like_dom"/>
</dbReference>
<dbReference type="AlphaFoldDB" id="A0A163YSQ5"/>
<organism evidence="8 9">
    <name type="scientific">Tardiphaga robiniae</name>
    <dbReference type="NCBI Taxonomy" id="943830"/>
    <lineage>
        <taxon>Bacteria</taxon>
        <taxon>Pseudomonadati</taxon>
        <taxon>Pseudomonadota</taxon>
        <taxon>Alphaproteobacteria</taxon>
        <taxon>Hyphomicrobiales</taxon>
        <taxon>Nitrobacteraceae</taxon>
        <taxon>Tardiphaga</taxon>
    </lineage>
</organism>
<keyword evidence="1 6" id="KW-0285">Flavoprotein</keyword>
<comment type="similarity">
    <text evidence="5">Belongs to the NtaA/SnaA/DszA monooxygenase family.</text>
</comment>
<evidence type="ECO:0000259" key="7">
    <source>
        <dbReference type="Pfam" id="PF00296"/>
    </source>
</evidence>
<evidence type="ECO:0000313" key="9">
    <source>
        <dbReference type="Proteomes" id="UP000076574"/>
    </source>
</evidence>
<dbReference type="PANTHER" id="PTHR30011:SF16">
    <property type="entry name" value="C2H2 FINGER DOMAIN TRANSCRIPTION FACTOR (EUROFUNG)-RELATED"/>
    <property type="match status" value="1"/>
</dbReference>
<reference evidence="8 9" key="1">
    <citation type="submission" date="2016-03" db="EMBL/GenBank/DDBJ databases">
        <title>Microsymbionts genomes from the relict species Vavilovia formosa (Stev.) Fed.</title>
        <authorList>
            <person name="Kopat V."/>
            <person name="Chirak E."/>
            <person name="Kimeklis A."/>
            <person name="Andronov E."/>
        </authorList>
    </citation>
    <scope>NUCLEOTIDE SEQUENCE [LARGE SCALE GENOMIC DNA]</scope>
    <source>
        <strain evidence="8 9">Vaf07</strain>
    </source>
</reference>
<dbReference type="CDD" id="cd01095">
    <property type="entry name" value="Nitrilotriacetate_monoxgenase"/>
    <property type="match status" value="1"/>
</dbReference>
<feature type="binding site" evidence="6">
    <location>
        <position position="149"/>
    </location>
    <ligand>
        <name>FMN</name>
        <dbReference type="ChEBI" id="CHEBI:58210"/>
    </ligand>
</feature>
<dbReference type="InterPro" id="IPR051260">
    <property type="entry name" value="Diverse_substr_monoxygenases"/>
</dbReference>
<keyword evidence="2 6" id="KW-0288">FMN</keyword>
<keyword evidence="9" id="KW-1185">Reference proteome</keyword>
<dbReference type="PANTHER" id="PTHR30011">
    <property type="entry name" value="ALKANESULFONATE MONOOXYGENASE-RELATED"/>
    <property type="match status" value="1"/>
</dbReference>
<feature type="domain" description="Luciferase-like" evidence="7">
    <location>
        <begin position="24"/>
        <end position="291"/>
    </location>
</feature>
<dbReference type="PIRSF" id="PIRSF000337">
    <property type="entry name" value="NTA_MOA"/>
    <property type="match status" value="1"/>
</dbReference>
<evidence type="ECO:0000256" key="6">
    <source>
        <dbReference type="PIRSR" id="PIRSR000337-1"/>
    </source>
</evidence>
<dbReference type="SUPFAM" id="SSF51679">
    <property type="entry name" value="Bacterial luciferase-like"/>
    <property type="match status" value="1"/>
</dbReference>
<evidence type="ECO:0000256" key="3">
    <source>
        <dbReference type="ARBA" id="ARBA00023002"/>
    </source>
</evidence>
<dbReference type="InterPro" id="IPR016215">
    <property type="entry name" value="NTA_MOA"/>
</dbReference>
<dbReference type="GO" id="GO:0016705">
    <property type="term" value="F:oxidoreductase activity, acting on paired donors, with incorporation or reduction of molecular oxygen"/>
    <property type="evidence" value="ECO:0007669"/>
    <property type="project" value="InterPro"/>
</dbReference>
<dbReference type="STRING" id="943830.A4A58_08805"/>
<evidence type="ECO:0000256" key="4">
    <source>
        <dbReference type="ARBA" id="ARBA00023033"/>
    </source>
</evidence>
<evidence type="ECO:0000256" key="2">
    <source>
        <dbReference type="ARBA" id="ARBA00022643"/>
    </source>
</evidence>
<feature type="binding site" evidence="6">
    <location>
        <position position="220"/>
    </location>
    <ligand>
        <name>FMN</name>
        <dbReference type="ChEBI" id="CHEBI:58210"/>
    </ligand>
</feature>
<dbReference type="Gene3D" id="3.20.20.30">
    <property type="entry name" value="Luciferase-like domain"/>
    <property type="match status" value="1"/>
</dbReference>
<feature type="binding site" evidence="6">
    <location>
        <position position="145"/>
    </location>
    <ligand>
        <name>FMN</name>
        <dbReference type="ChEBI" id="CHEBI:58210"/>
    </ligand>
</feature>
<feature type="binding site" evidence="6">
    <location>
        <position position="95"/>
    </location>
    <ligand>
        <name>FMN</name>
        <dbReference type="ChEBI" id="CHEBI:58210"/>
    </ligand>
</feature>
<accession>A0A163YSQ5</accession>
<gene>
    <name evidence="8" type="ORF">A4A58_08805</name>
</gene>
<dbReference type="Proteomes" id="UP000076574">
    <property type="component" value="Unassembled WGS sequence"/>
</dbReference>
<dbReference type="NCBIfam" id="TIGR03860">
    <property type="entry name" value="FMN_nitrolo"/>
    <property type="match status" value="1"/>
</dbReference>
<evidence type="ECO:0000313" key="8">
    <source>
        <dbReference type="EMBL" id="KZD22520.1"/>
    </source>
</evidence>
<protein>
    <submittedName>
        <fullName evidence="8">Nitrilotriacetate monooxygenase</fullName>
    </submittedName>
</protein>
<dbReference type="EMBL" id="LVYV01000023">
    <property type="protein sequence ID" value="KZD22520.1"/>
    <property type="molecule type" value="Genomic_DNA"/>
</dbReference>
<sequence length="438" mass="48746">MVLSALVHPHGIYKGAWRHPDAEADRVNDVEYYKKVAQLCERGLLDLFFIADTPAARTDNLDIWTRSPLFQNVMEPVTLLAALAGATSRIGLGATVSTSFFEPYNIARQFASLDHITGGRAAWNVVTSANDYAARNFGLDRLPPHGERYAKARECLELVKSYWDTWDQDAFVFDKEKAIYFDPKKFHTVDHKGAYFTVHGGLNIARPPQGHPVIIQAGASESGKELAAQTAEIVFGTGAEPEAAKAFYSDLKGRMPKFGRDESQLFILSGLSTVIGRTREEAKEKFEYLQSLVPVEVKVMALSNDLEVNLLDLPLDEPVPVDRIPASSNLHQAYFNQIADMIRGQKLTLREMANKYTRGSKAMCATANEVADFMESWIEQRCCDGFMLSPAVVPGSLKEFIDEVVPVLQERGIYKTAYKGKTLRENLGLYPVANKNSL</sequence>
<feature type="binding site" evidence="6">
    <location>
        <position position="52"/>
    </location>
    <ligand>
        <name>FMN</name>
        <dbReference type="ChEBI" id="CHEBI:58210"/>
    </ligand>
</feature>
<proteinExistence type="inferred from homology"/>
<comment type="caution">
    <text evidence="8">The sequence shown here is derived from an EMBL/GenBank/DDBJ whole genome shotgun (WGS) entry which is preliminary data.</text>
</comment>
<evidence type="ECO:0000256" key="5">
    <source>
        <dbReference type="ARBA" id="ARBA00033748"/>
    </source>
</evidence>
<keyword evidence="4 8" id="KW-0503">Monooxygenase</keyword>
<dbReference type="Pfam" id="PF00296">
    <property type="entry name" value="Bac_luciferase"/>
    <property type="match status" value="1"/>
</dbReference>
<keyword evidence="3" id="KW-0560">Oxidoreductase</keyword>
<name>A0A163YSQ5_9BRAD</name>
<dbReference type="GO" id="GO:0004497">
    <property type="term" value="F:monooxygenase activity"/>
    <property type="evidence" value="ECO:0007669"/>
    <property type="project" value="UniProtKB-KW"/>
</dbReference>